<gene>
    <name evidence="12" type="primary">LOC105895995</name>
</gene>
<dbReference type="PROSITE" id="PS50125">
    <property type="entry name" value="GUANYLATE_CYCLASE_2"/>
    <property type="match status" value="1"/>
</dbReference>
<evidence type="ECO:0000256" key="6">
    <source>
        <dbReference type="ARBA" id="ARBA00023239"/>
    </source>
</evidence>
<dbReference type="EC" id="4.6.1.2" evidence="2"/>
<dbReference type="InterPro" id="IPR018297">
    <property type="entry name" value="A/G_cyclase_CS"/>
</dbReference>
<feature type="coiled-coil region" evidence="9">
    <location>
        <begin position="402"/>
        <end position="440"/>
    </location>
</feature>
<evidence type="ECO:0000313" key="11">
    <source>
        <dbReference type="Proteomes" id="UP000515152"/>
    </source>
</evidence>
<dbReference type="GO" id="GO:0019934">
    <property type="term" value="P:cGMP-mediated signaling"/>
    <property type="evidence" value="ECO:0007669"/>
    <property type="project" value="TreeGrafter"/>
</dbReference>
<evidence type="ECO:0000259" key="10">
    <source>
        <dbReference type="PROSITE" id="PS50125"/>
    </source>
</evidence>
<organism evidence="11 12">
    <name type="scientific">Clupea harengus</name>
    <name type="common">Atlantic herring</name>
    <dbReference type="NCBI Taxonomy" id="7950"/>
    <lineage>
        <taxon>Eukaryota</taxon>
        <taxon>Metazoa</taxon>
        <taxon>Chordata</taxon>
        <taxon>Craniata</taxon>
        <taxon>Vertebrata</taxon>
        <taxon>Euteleostomi</taxon>
        <taxon>Actinopterygii</taxon>
        <taxon>Neopterygii</taxon>
        <taxon>Teleostei</taxon>
        <taxon>Clupei</taxon>
        <taxon>Clupeiformes</taxon>
        <taxon>Clupeoidei</taxon>
        <taxon>Clupeidae</taxon>
        <taxon>Clupea</taxon>
    </lineage>
</organism>
<dbReference type="FunFam" id="3.30.70.1230:FF:000007">
    <property type="entry name" value="Guanylate cyclase soluble subunit alpha-3"/>
    <property type="match status" value="1"/>
</dbReference>
<evidence type="ECO:0000256" key="5">
    <source>
        <dbReference type="ARBA" id="ARBA00023134"/>
    </source>
</evidence>
<evidence type="ECO:0000256" key="1">
    <source>
        <dbReference type="ARBA" id="ARBA00004496"/>
    </source>
</evidence>
<evidence type="ECO:0000256" key="3">
    <source>
        <dbReference type="ARBA" id="ARBA00022490"/>
    </source>
</evidence>
<comment type="subcellular location">
    <subcellularLocation>
        <location evidence="1">Cytoplasm</location>
    </subcellularLocation>
</comment>
<evidence type="ECO:0000256" key="4">
    <source>
        <dbReference type="ARBA" id="ARBA00022741"/>
    </source>
</evidence>
<evidence type="ECO:0000256" key="9">
    <source>
        <dbReference type="SAM" id="Coils"/>
    </source>
</evidence>
<dbReference type="Pfam" id="PF00211">
    <property type="entry name" value="Guanylate_cyc"/>
    <property type="match status" value="1"/>
</dbReference>
<dbReference type="FunFam" id="3.90.1520.10:FF:000006">
    <property type="entry name" value="guanylate cyclase soluble subunit beta-2-like"/>
    <property type="match status" value="1"/>
</dbReference>
<dbReference type="AlphaFoldDB" id="A0A6P8FZJ9"/>
<dbReference type="OrthoDB" id="6127067at2759"/>
<accession>A0A6P8FZJ9</accession>
<dbReference type="PANTHER" id="PTHR45655:SF15">
    <property type="entry name" value="GUANYLATE CYCLASE"/>
    <property type="match status" value="1"/>
</dbReference>
<dbReference type="GO" id="GO:0005525">
    <property type="term" value="F:GTP binding"/>
    <property type="evidence" value="ECO:0007669"/>
    <property type="project" value="UniProtKB-KW"/>
</dbReference>
<dbReference type="GO" id="GO:0008074">
    <property type="term" value="C:guanylate cyclase complex, soluble"/>
    <property type="evidence" value="ECO:0007669"/>
    <property type="project" value="TreeGrafter"/>
</dbReference>
<evidence type="ECO:0000256" key="8">
    <source>
        <dbReference type="RuleBase" id="RU000405"/>
    </source>
</evidence>
<evidence type="ECO:0000313" key="12">
    <source>
        <dbReference type="RefSeq" id="XP_031428780.2"/>
    </source>
</evidence>
<keyword evidence="5" id="KW-0342">GTP-binding</keyword>
<dbReference type="KEGG" id="char:105895995"/>
<dbReference type="FunFam" id="3.30.450.260:FF:000002">
    <property type="entry name" value="guanylate cyclase soluble subunit alpha-2"/>
    <property type="match status" value="1"/>
</dbReference>
<protein>
    <recommendedName>
        <fullName evidence="2">guanylate cyclase</fullName>
        <ecNumber evidence="2">4.6.1.2</ecNumber>
    </recommendedName>
</protein>
<dbReference type="Proteomes" id="UP000515152">
    <property type="component" value="Chromosome 9"/>
</dbReference>
<dbReference type="PANTHER" id="PTHR45655">
    <property type="entry name" value="GUANYLATE CYCLASE SOLUBLE SUBUNIT BETA-2"/>
    <property type="match status" value="1"/>
</dbReference>
<name>A0A6P8FZJ9_CLUHA</name>
<sequence>MKEYGFINTCLKSLVIEKFGEDTWDKLRDEAGVQDTFMTYEVYKDDITMRLVSEACKLLDVKADIVLRQFGEYFFEFCKRSGYDHMLRTLGGTLFEFIENLDALHGFLSLSYKEMNAPSFRVEKNKDGSMLLHYYSDRRGLCHIVPGIIGAVARDFFNSTITMEIVHQTEEVERTGKKEHVVFLVTQHVALPERSAVNDALSPTAQRPTKTLTCDATHFSKEKKHQTVCPSRRNHWEMVRGLLRLGKGELLRGFQPVYPAQLCVDLITFCCAFPFHIVFDEKLEVRQAGVSLQRIVPGLQTMGIRLDRYFSILHPEVTFTISSIRKFINSHFVLQTCRDVMPECWRERPMLELRGQMLWMPSLRCMLYVASPLLRSLQELEERCMHLSDIAPHDATRDLILLNQQRLAEMELSSQLERKKEQLRLLSQHLEEEKQKTELLLYAMLPKHVANLLKEGKRVEAGEFEECTILFSDVVTFTNICSECEPIQIVVMLNSMYLKFDRLSTVHNVYKVETIGDAYMVVGGVPIPASTHAEQVANFALGMIIAAKEVTNPITGGPIQIRVGLHSGPVLAGVVGEKMPRYCLFGDTVNTASRMESHGLPDKIHLSPTVYQSLRHKGFKMVERGEIEVKGKGQMRTYFLERNLTATESQIMGYRPREASPGREGAEGGEARLYTPAGPGEGLCAVPVQIPALPAFLY</sequence>
<dbReference type="RefSeq" id="XP_031428780.2">
    <property type="nucleotide sequence ID" value="XM_031572920.2"/>
</dbReference>
<feature type="domain" description="Guanylate cyclase" evidence="10">
    <location>
        <begin position="468"/>
        <end position="596"/>
    </location>
</feature>
<dbReference type="GO" id="GO:0004383">
    <property type="term" value="F:guanylate cyclase activity"/>
    <property type="evidence" value="ECO:0007669"/>
    <property type="project" value="UniProtKB-EC"/>
</dbReference>
<evidence type="ECO:0000256" key="2">
    <source>
        <dbReference type="ARBA" id="ARBA00012202"/>
    </source>
</evidence>
<dbReference type="PROSITE" id="PS00452">
    <property type="entry name" value="GUANYLATE_CYCLASE_1"/>
    <property type="match status" value="1"/>
</dbReference>
<dbReference type="SMART" id="SM00044">
    <property type="entry name" value="CYCc"/>
    <property type="match status" value="1"/>
</dbReference>
<dbReference type="InterPro" id="IPR011645">
    <property type="entry name" value="HNOB_dom_associated"/>
</dbReference>
<keyword evidence="4" id="KW-0547">Nucleotide-binding</keyword>
<dbReference type="Pfam" id="PF07700">
    <property type="entry name" value="HNOB"/>
    <property type="match status" value="1"/>
</dbReference>
<reference evidence="12" key="1">
    <citation type="submission" date="2025-08" db="UniProtKB">
        <authorList>
            <consortium name="RefSeq"/>
        </authorList>
    </citation>
    <scope>IDENTIFICATION</scope>
</reference>
<keyword evidence="3" id="KW-0963">Cytoplasm</keyword>
<dbReference type="InterPro" id="IPR001054">
    <property type="entry name" value="A/G_cyclase"/>
</dbReference>
<keyword evidence="6 8" id="KW-0456">Lyase</keyword>
<dbReference type="GO" id="GO:0020037">
    <property type="term" value="F:heme binding"/>
    <property type="evidence" value="ECO:0007669"/>
    <property type="project" value="InterPro"/>
</dbReference>
<dbReference type="GeneID" id="105895995"/>
<keyword evidence="11" id="KW-1185">Reference proteome</keyword>
<dbReference type="GO" id="GO:0070482">
    <property type="term" value="P:response to oxygen levels"/>
    <property type="evidence" value="ECO:0007669"/>
    <property type="project" value="TreeGrafter"/>
</dbReference>
<keyword evidence="9" id="KW-0175">Coiled coil</keyword>
<evidence type="ECO:0000256" key="7">
    <source>
        <dbReference type="ARBA" id="ARBA00023293"/>
    </source>
</evidence>
<dbReference type="Pfam" id="PF07701">
    <property type="entry name" value="HNOBA"/>
    <property type="match status" value="1"/>
</dbReference>
<dbReference type="InterPro" id="IPR011644">
    <property type="entry name" value="Heme_NO-bd"/>
</dbReference>
<keyword evidence="7" id="KW-0141">cGMP biosynthesis</keyword>
<dbReference type="CDD" id="cd07302">
    <property type="entry name" value="CHD"/>
    <property type="match status" value="1"/>
</dbReference>
<comment type="similarity">
    <text evidence="8">Belongs to the adenylyl cyclase class-4/guanylyl cyclase family.</text>
</comment>
<proteinExistence type="inferred from homology"/>